<evidence type="ECO:0000313" key="3">
    <source>
        <dbReference type="EMBL" id="TFY71685.1"/>
    </source>
</evidence>
<sequence>MLPSSRYSPGFASAGGLPVVHISAPSAQTNGMLSEIAKRPAVKKRNRGRLRRVDTSAQALAHEQRRRLIRDKAPDISPPLRAMRAPTPFKCLTFLVALSCLLVFALVPRYDLLDEGESPHFARGLLDPTTPPVQQPSQPPSSPSAPANSPSPSPTSTPPPSPTSSSTPPTQPASQSTPSSTPPAPTSNGPSSTPPASNQDSQSASQPANTPPPQESSSAVIFTGSGGERQTSIVVITQTPTNTGSSASPSSTSDSDNSGGGGGISSSTIIGISVAGGVAVIGIVAFFVWKFTRKRFSEFDDNEAIKWPDLNSHDAGVPLPTNQTGRAGFDTASEADLSRANSRTGYASSVAATSTAELYPGGMADPYAVPPLPHMNPNQPYHDDPNGEFYDPYRGPVPQTFGEPGTEAIPMTQMAARARSPGPGMLYDTTGRASPGPSMAGRRSPGPQAAYGYGDAPPAMYGADRARSPGPGAGLGMATGRQSPGPQAAYGYGPR</sequence>
<comment type="caution">
    <text evidence="3">The sequence shown here is derived from an EMBL/GenBank/DDBJ whole genome shotgun (WGS) entry which is preliminary data.</text>
</comment>
<reference evidence="3 4" key="1">
    <citation type="submission" date="2019-02" db="EMBL/GenBank/DDBJ databases">
        <title>Genome sequencing of the rare red list fungi Dentipellis fragilis.</title>
        <authorList>
            <person name="Buettner E."/>
            <person name="Kellner H."/>
        </authorList>
    </citation>
    <scope>NUCLEOTIDE SEQUENCE [LARGE SCALE GENOMIC DNA]</scope>
    <source>
        <strain evidence="3 4">DSM 105465</strain>
    </source>
</reference>
<keyword evidence="2" id="KW-0812">Transmembrane</keyword>
<feature type="compositionally biased region" description="Polar residues" evidence="1">
    <location>
        <begin position="198"/>
        <end position="208"/>
    </location>
</feature>
<organism evidence="3 4">
    <name type="scientific">Dentipellis fragilis</name>
    <dbReference type="NCBI Taxonomy" id="205917"/>
    <lineage>
        <taxon>Eukaryota</taxon>
        <taxon>Fungi</taxon>
        <taxon>Dikarya</taxon>
        <taxon>Basidiomycota</taxon>
        <taxon>Agaricomycotina</taxon>
        <taxon>Agaricomycetes</taxon>
        <taxon>Russulales</taxon>
        <taxon>Hericiaceae</taxon>
        <taxon>Dentipellis</taxon>
    </lineage>
</organism>
<proteinExistence type="predicted"/>
<feature type="compositionally biased region" description="Low complexity" evidence="1">
    <location>
        <begin position="186"/>
        <end position="197"/>
    </location>
</feature>
<feature type="region of interest" description="Disordered" evidence="1">
    <location>
        <begin position="417"/>
        <end position="495"/>
    </location>
</feature>
<feature type="compositionally biased region" description="Pro residues" evidence="1">
    <location>
        <begin position="129"/>
        <end position="162"/>
    </location>
</feature>
<feature type="region of interest" description="Disordered" evidence="1">
    <location>
        <begin position="239"/>
        <end position="262"/>
    </location>
</feature>
<feature type="transmembrane region" description="Helical" evidence="2">
    <location>
        <begin position="269"/>
        <end position="289"/>
    </location>
</feature>
<accession>A0A4Y9ZA83</accession>
<dbReference type="AlphaFoldDB" id="A0A4Y9ZA83"/>
<dbReference type="STRING" id="205917.A0A4Y9ZA83"/>
<dbReference type="EMBL" id="SEOQ01000041">
    <property type="protein sequence ID" value="TFY71685.1"/>
    <property type="molecule type" value="Genomic_DNA"/>
</dbReference>
<name>A0A4Y9ZA83_9AGAM</name>
<keyword evidence="4" id="KW-1185">Reference proteome</keyword>
<evidence type="ECO:0000313" key="4">
    <source>
        <dbReference type="Proteomes" id="UP000298327"/>
    </source>
</evidence>
<evidence type="ECO:0000256" key="2">
    <source>
        <dbReference type="SAM" id="Phobius"/>
    </source>
</evidence>
<feature type="compositionally biased region" description="Low complexity" evidence="1">
    <location>
        <begin position="163"/>
        <end position="179"/>
    </location>
</feature>
<gene>
    <name evidence="3" type="ORF">EVG20_g1329</name>
</gene>
<evidence type="ECO:0000256" key="1">
    <source>
        <dbReference type="SAM" id="MobiDB-lite"/>
    </source>
</evidence>
<keyword evidence="2" id="KW-1133">Transmembrane helix</keyword>
<dbReference type="OrthoDB" id="2576541at2759"/>
<keyword evidence="2" id="KW-0472">Membrane</keyword>
<feature type="compositionally biased region" description="Low complexity" evidence="1">
    <location>
        <begin position="240"/>
        <end position="257"/>
    </location>
</feature>
<feature type="region of interest" description="Disordered" evidence="1">
    <location>
        <begin position="123"/>
        <end position="221"/>
    </location>
</feature>
<dbReference type="Proteomes" id="UP000298327">
    <property type="component" value="Unassembled WGS sequence"/>
</dbReference>
<protein>
    <submittedName>
        <fullName evidence="3">Uncharacterized protein</fullName>
    </submittedName>
</protein>